<keyword evidence="1" id="KW-0812">Transmembrane</keyword>
<accession>A0A059AIC8</accession>
<keyword evidence="1" id="KW-0472">Membrane</keyword>
<evidence type="ECO:0000313" key="2">
    <source>
        <dbReference type="EMBL" id="KCW53155.1"/>
    </source>
</evidence>
<proteinExistence type="predicted"/>
<feature type="transmembrane region" description="Helical" evidence="1">
    <location>
        <begin position="6"/>
        <end position="29"/>
    </location>
</feature>
<gene>
    <name evidence="2" type="ORF">EUGRSUZ_J02438</name>
</gene>
<sequence>MFHASIFWNFILVSSGYLQLLYQVHFLYYSYDSNNDSMLFLWEYHATNHAIPLSSIYFIRYNCKPLVSLRMVLVTLMSS</sequence>
<dbReference type="AlphaFoldDB" id="A0A059AIC8"/>
<keyword evidence="1" id="KW-1133">Transmembrane helix</keyword>
<evidence type="ECO:0000256" key="1">
    <source>
        <dbReference type="SAM" id="Phobius"/>
    </source>
</evidence>
<dbReference type="Gramene" id="KCW53155">
    <property type="protein sequence ID" value="KCW53155"/>
    <property type="gene ID" value="EUGRSUZ_J02438"/>
</dbReference>
<organism evidence="2">
    <name type="scientific">Eucalyptus grandis</name>
    <name type="common">Flooded gum</name>
    <dbReference type="NCBI Taxonomy" id="71139"/>
    <lineage>
        <taxon>Eukaryota</taxon>
        <taxon>Viridiplantae</taxon>
        <taxon>Streptophyta</taxon>
        <taxon>Embryophyta</taxon>
        <taxon>Tracheophyta</taxon>
        <taxon>Spermatophyta</taxon>
        <taxon>Magnoliopsida</taxon>
        <taxon>eudicotyledons</taxon>
        <taxon>Gunneridae</taxon>
        <taxon>Pentapetalae</taxon>
        <taxon>rosids</taxon>
        <taxon>malvids</taxon>
        <taxon>Myrtales</taxon>
        <taxon>Myrtaceae</taxon>
        <taxon>Myrtoideae</taxon>
        <taxon>Eucalypteae</taxon>
        <taxon>Eucalyptus</taxon>
    </lineage>
</organism>
<name>A0A059AIC8_EUCGR</name>
<dbReference type="EMBL" id="KK198762">
    <property type="protein sequence ID" value="KCW53155.1"/>
    <property type="molecule type" value="Genomic_DNA"/>
</dbReference>
<dbReference type="InParanoid" id="A0A059AIC8"/>
<reference evidence="2" key="1">
    <citation type="submission" date="2013-07" db="EMBL/GenBank/DDBJ databases">
        <title>The genome of Eucalyptus grandis.</title>
        <authorList>
            <person name="Schmutz J."/>
            <person name="Hayes R."/>
            <person name="Myburg A."/>
            <person name="Tuskan G."/>
            <person name="Grattapaglia D."/>
            <person name="Rokhsar D.S."/>
        </authorList>
    </citation>
    <scope>NUCLEOTIDE SEQUENCE</scope>
    <source>
        <tissue evidence="2">Leaf extractions</tissue>
    </source>
</reference>
<protein>
    <submittedName>
        <fullName evidence="2">Uncharacterized protein</fullName>
    </submittedName>
</protein>